<dbReference type="RefSeq" id="WP_320247809.1">
    <property type="nucleotide sequence ID" value="NZ_JAVIIQ010000004.1"/>
</dbReference>
<dbReference type="Proteomes" id="UP001285154">
    <property type="component" value="Unassembled WGS sequence"/>
</dbReference>
<evidence type="ECO:0000313" key="3">
    <source>
        <dbReference type="Proteomes" id="UP001285154"/>
    </source>
</evidence>
<proteinExistence type="predicted"/>
<keyword evidence="3" id="KW-1185">Reference proteome</keyword>
<dbReference type="CDD" id="cd00761">
    <property type="entry name" value="Glyco_tranf_GTA_type"/>
    <property type="match status" value="1"/>
</dbReference>
<dbReference type="EMBL" id="JAVIIQ010000004">
    <property type="protein sequence ID" value="MDX8531967.1"/>
    <property type="molecule type" value="Genomic_DNA"/>
</dbReference>
<accession>A0ABU5A436</accession>
<comment type="caution">
    <text evidence="2">The sequence shown here is derived from an EMBL/GenBank/DDBJ whole genome shotgun (WGS) entry which is preliminary data.</text>
</comment>
<reference evidence="2 3" key="1">
    <citation type="submission" date="2023-08" db="EMBL/GenBank/DDBJ databases">
        <title>Implementing the SeqCode for naming new Mesorhizobium species isolated from Vachellia karroo root nodules.</title>
        <authorList>
            <person name="Van Lill M."/>
        </authorList>
    </citation>
    <scope>NUCLEOTIDE SEQUENCE [LARGE SCALE GENOMIC DNA]</scope>
    <source>
        <strain evidence="2 3">VK25D</strain>
    </source>
</reference>
<gene>
    <name evidence="2" type="ORF">RFM42_13295</name>
</gene>
<dbReference type="Pfam" id="PF11316">
    <property type="entry name" value="Rhamno_transf"/>
    <property type="match status" value="1"/>
</dbReference>
<organism evidence="2 3">
    <name type="scientific">Mesorhizobium vachelliae</name>
    <dbReference type="NCBI Taxonomy" id="3072309"/>
    <lineage>
        <taxon>Bacteria</taxon>
        <taxon>Pseudomonadati</taxon>
        <taxon>Pseudomonadota</taxon>
        <taxon>Alphaproteobacteria</taxon>
        <taxon>Hyphomicrobiales</taxon>
        <taxon>Phyllobacteriaceae</taxon>
        <taxon>Mesorhizobium</taxon>
    </lineage>
</organism>
<dbReference type="InterPro" id="IPR021466">
    <property type="entry name" value="Put_rhamnosyl_transferase"/>
</dbReference>
<sequence length="287" mass="32017">MVLKKYITIRYNTAAGFKPSQWNGKGRVNLDPVWLVERLALFDNYCAPSLEAQSLKDFTVLIAFDADTHENYVCAVCNCIDGIEVKPILVEAGEDHGARFNASVQEDSDAEFVSLTRLDSDDALAPSFMERIDHFARREIERRAVDEQPLYIAFPNGQNFDTATGRYTNHEYAMSAFGTLVEKRSPAMKGVYSDHHQKMATRYNTIVAPSKDAQWCIVIHDNNAANILRGEPTEAPSFRVGRLGAEARRPALARREGPPPAGRSAKASRTVGNLIRFLSGRPISLRK</sequence>
<name>A0ABU5A436_9HYPH</name>
<protein>
    <submittedName>
        <fullName evidence="2">Glycosyltransferase</fullName>
    </submittedName>
</protein>
<feature type="region of interest" description="Disordered" evidence="1">
    <location>
        <begin position="249"/>
        <end position="268"/>
    </location>
</feature>
<evidence type="ECO:0000256" key="1">
    <source>
        <dbReference type="SAM" id="MobiDB-lite"/>
    </source>
</evidence>
<evidence type="ECO:0000313" key="2">
    <source>
        <dbReference type="EMBL" id="MDX8531967.1"/>
    </source>
</evidence>